<protein>
    <recommendedName>
        <fullName evidence="3">BED-type domain-containing protein</fullName>
    </recommendedName>
</protein>
<keyword evidence="2" id="KW-1185">Reference proteome</keyword>
<evidence type="ECO:0008006" key="3">
    <source>
        <dbReference type="Google" id="ProtNLM"/>
    </source>
</evidence>
<organism evidence="1 2">
    <name type="scientific">Eptatretus burgeri</name>
    <name type="common">Inshore hagfish</name>
    <dbReference type="NCBI Taxonomy" id="7764"/>
    <lineage>
        <taxon>Eukaryota</taxon>
        <taxon>Metazoa</taxon>
        <taxon>Chordata</taxon>
        <taxon>Craniata</taxon>
        <taxon>Vertebrata</taxon>
        <taxon>Cyclostomata</taxon>
        <taxon>Myxini</taxon>
        <taxon>Myxiniformes</taxon>
        <taxon>Myxinidae</taxon>
        <taxon>Eptatretinae</taxon>
        <taxon>Eptatretus</taxon>
    </lineage>
</organism>
<name>A0A8C4NE51_EPTBU</name>
<reference evidence="1" key="1">
    <citation type="submission" date="2025-08" db="UniProtKB">
        <authorList>
            <consortium name="Ensembl"/>
        </authorList>
    </citation>
    <scope>IDENTIFICATION</scope>
</reference>
<dbReference type="AlphaFoldDB" id="A0A8C4NE51"/>
<proteinExistence type="predicted"/>
<dbReference type="Proteomes" id="UP000694388">
    <property type="component" value="Unplaced"/>
</dbReference>
<evidence type="ECO:0000313" key="1">
    <source>
        <dbReference type="Ensembl" id="ENSEBUP00000002959.1"/>
    </source>
</evidence>
<sequence length="213" mass="24493">MPKRKYDPTYIKYGFIAIKRGGKALPQCVVCMKSLCNEAMKPSLLRRHLETNHVDKKDRDQSYFQRLDMWRNADRNLKCAAPIIWPRLILFGDSLSQHAFEEGGWGSRLAEKLVRQVLGLTQCHVSMILVSSIKACFKIQTILKRQSLVSTLLDIGRCVDVGIKGEPKRNFFRSSWRISKSYSRCCSSSSSCGLFCFTTYSFHRSFLKLGIYM</sequence>
<reference evidence="1" key="2">
    <citation type="submission" date="2025-09" db="UniProtKB">
        <authorList>
            <consortium name="Ensembl"/>
        </authorList>
    </citation>
    <scope>IDENTIFICATION</scope>
</reference>
<dbReference type="Ensembl" id="ENSEBUT00000003322.1">
    <property type="protein sequence ID" value="ENSEBUP00000002959.1"/>
    <property type="gene ID" value="ENSEBUG00000002206.1"/>
</dbReference>
<accession>A0A8C4NE51</accession>
<evidence type="ECO:0000313" key="2">
    <source>
        <dbReference type="Proteomes" id="UP000694388"/>
    </source>
</evidence>